<sequence>MKRSHSMFSSSSSSSSSSSPRTEYDVFLSFRGEDTRNNFTSHLYAALCQKGIYTFLDDDKLESGKSISPELLKAIENSRCSVIVLSENYASSSWCLDELVKILECREAYKQIVLPIFYHVDPSHVRKQIGSFGEPFHRYEQDFSQKVQRWRNALTQVASLAGCALHDGNEAKFIQDFIVKVSNKLGVAQLNISEDLFGLDSRLEKLNVCVRTPSLDNVHFIGICGLGGIGKTTLAKAYYDWMSSQFEGCSFLTNVREVCEKKENGLVYLQNLLLSDILNDFPTKVGDIYKGMDMIRSRLRHKKVLVVLDDVNKFDQLKALAGKNNWFGSGSRIIVTTRDESLLLSTYIECKIYRVEKLNYSEGLRLFSHKAFKSTHPSKEYEKLSEQVIAYAGGLPLALEVLGSFLCGKNVNQWESALDRLKEYPNKEIMKVLQISFDGLEEPEKSIFLDIACFLNGFEKDNIIQIMDGCGFFPEIGIRILIDKSLLHVDIHDKVWMHDLLQEMGKEIVREKSRNEPGSCSRIWDYDDLCHVLEHNMGTKVEAIVCCFLEPKKLVCDFEAFSNMKKLRLLIIHNLVLEMRDGQTLNIEHLSKELRFLRWHEFPAKYLPSNFQGGGLVELKLWLSKHLWNNTIKQPLNNLKTIDISHSTNLRKFEDFGVVPNLEKLILVGCVNLLKIHPSITLLERLTILNLKACNSLQNLPTSIGGLKSLKILNLEGCVSLAYLPEDLGVVPYLEQLILEDCRNLVEIPLSIRLLERLIILNMKACIHLQNLPTSMGSLKCLKVLNLEGCVSLTNLPEDLGLLNSLEELNLKGISVEDRDLPSSIALLEKLKTLSCSGGRQWNNMMNIIVGKGLSSSAALFSLKKLELVSCGLGNGAFPENLGCLISLEHLNLSNNDFSHLPVSFNKLSKLRYIDLSYCRDLELLGPELPPGLECVLLDYCTSLDTFLDPLMEEQCSLGCSVTCMGCLKLARRQGSERTAFTLLKGHLQKLPGKRFDILLPGNEIPPWFTRPSCEPSINLQLDPNWCNSKWRGFALFSCFLIPSPILRCDVMIEGMGRGFGLTYEEDVVSAVGSSVDHLWLLYVPRDDIDAERQNNDCSQLKFSFTTKDLDGETEKYIRSCGVRLVYEQDIEDINPISSNRIEYPFGG</sequence>
<dbReference type="PROSITE" id="PS50104">
    <property type="entry name" value="TIR"/>
    <property type="match status" value="1"/>
</dbReference>
<dbReference type="InterPro" id="IPR044974">
    <property type="entry name" value="Disease_R_plants"/>
</dbReference>
<dbReference type="InterPro" id="IPR032675">
    <property type="entry name" value="LRR_dom_sf"/>
</dbReference>
<dbReference type="SUPFAM" id="SSF52200">
    <property type="entry name" value="Toll/Interleukin receptor TIR domain"/>
    <property type="match status" value="1"/>
</dbReference>
<evidence type="ECO:0000256" key="5">
    <source>
        <dbReference type="ARBA" id="ARBA00023027"/>
    </source>
</evidence>
<dbReference type="Pfam" id="PF01582">
    <property type="entry name" value="TIR"/>
    <property type="match status" value="1"/>
</dbReference>
<dbReference type="InterPro" id="IPR045344">
    <property type="entry name" value="C-JID"/>
</dbReference>
<dbReference type="PRINTS" id="PR00364">
    <property type="entry name" value="DISEASERSIST"/>
</dbReference>
<evidence type="ECO:0000256" key="2">
    <source>
        <dbReference type="ARBA" id="ARBA00022614"/>
    </source>
</evidence>
<dbReference type="InterPro" id="IPR027417">
    <property type="entry name" value="P-loop_NTPase"/>
</dbReference>
<protein>
    <recommendedName>
        <fullName evidence="1">ADP-ribosyl cyclase/cyclic ADP-ribose hydrolase</fullName>
        <ecNumber evidence="1">3.2.2.6</ecNumber>
    </recommendedName>
</protein>
<reference evidence="10" key="1">
    <citation type="submission" date="2025-08" db="UniProtKB">
        <authorList>
            <consortium name="RefSeq"/>
        </authorList>
    </citation>
    <scope>IDENTIFICATION</scope>
    <source>
        <tissue evidence="10">Seedling</tissue>
    </source>
</reference>
<keyword evidence="9" id="KW-1185">Reference proteome</keyword>
<accession>A0ABM3IGS6</accession>
<keyword evidence="3" id="KW-0677">Repeat</keyword>
<dbReference type="Pfam" id="PF13855">
    <property type="entry name" value="LRR_8"/>
    <property type="match status" value="1"/>
</dbReference>
<dbReference type="Pfam" id="PF23282">
    <property type="entry name" value="WHD_ROQ1"/>
    <property type="match status" value="1"/>
</dbReference>
<feature type="compositionally biased region" description="Low complexity" evidence="7">
    <location>
        <begin position="9"/>
        <end position="19"/>
    </location>
</feature>
<organism evidence="9 10">
    <name type="scientific">Ziziphus jujuba</name>
    <name type="common">Chinese jujube</name>
    <name type="synonym">Ziziphus sativa</name>
    <dbReference type="NCBI Taxonomy" id="326968"/>
    <lineage>
        <taxon>Eukaryota</taxon>
        <taxon>Viridiplantae</taxon>
        <taxon>Streptophyta</taxon>
        <taxon>Embryophyta</taxon>
        <taxon>Tracheophyta</taxon>
        <taxon>Spermatophyta</taxon>
        <taxon>Magnoliopsida</taxon>
        <taxon>eudicotyledons</taxon>
        <taxon>Gunneridae</taxon>
        <taxon>Pentapetalae</taxon>
        <taxon>rosids</taxon>
        <taxon>fabids</taxon>
        <taxon>Rosales</taxon>
        <taxon>Rhamnaceae</taxon>
        <taxon>Paliureae</taxon>
        <taxon>Ziziphus</taxon>
    </lineage>
</organism>
<evidence type="ECO:0000256" key="6">
    <source>
        <dbReference type="ARBA" id="ARBA00047304"/>
    </source>
</evidence>
<dbReference type="EC" id="3.2.2.6" evidence="1"/>
<dbReference type="Pfam" id="PF20160">
    <property type="entry name" value="C-JID"/>
    <property type="match status" value="1"/>
</dbReference>
<evidence type="ECO:0000313" key="9">
    <source>
        <dbReference type="Proteomes" id="UP001652623"/>
    </source>
</evidence>
<name>A0ABM3IGS6_ZIZJJ</name>
<dbReference type="InterPro" id="IPR002182">
    <property type="entry name" value="NB-ARC"/>
</dbReference>
<feature type="region of interest" description="Disordered" evidence="7">
    <location>
        <begin position="1"/>
        <end position="21"/>
    </location>
</feature>
<dbReference type="Gene3D" id="1.10.8.430">
    <property type="entry name" value="Helical domain of apoptotic protease-activating factors"/>
    <property type="match status" value="1"/>
</dbReference>
<gene>
    <name evidence="10" type="primary">LOC125421918</name>
</gene>
<dbReference type="SUPFAM" id="SSF52540">
    <property type="entry name" value="P-loop containing nucleoside triphosphate hydrolases"/>
    <property type="match status" value="1"/>
</dbReference>
<evidence type="ECO:0000313" key="10">
    <source>
        <dbReference type="RefSeq" id="XP_048328013.2"/>
    </source>
</evidence>
<keyword evidence="4" id="KW-0378">Hydrolase</keyword>
<evidence type="ECO:0000256" key="3">
    <source>
        <dbReference type="ARBA" id="ARBA00022737"/>
    </source>
</evidence>
<dbReference type="RefSeq" id="XP_048328013.2">
    <property type="nucleotide sequence ID" value="XM_048472056.2"/>
</dbReference>
<dbReference type="PROSITE" id="PS51450">
    <property type="entry name" value="LRR"/>
    <property type="match status" value="1"/>
</dbReference>
<dbReference type="Pfam" id="PF00931">
    <property type="entry name" value="NB-ARC"/>
    <property type="match status" value="1"/>
</dbReference>
<dbReference type="Gene3D" id="3.80.10.10">
    <property type="entry name" value="Ribonuclease Inhibitor"/>
    <property type="match status" value="2"/>
</dbReference>
<dbReference type="Gene3D" id="3.40.50.300">
    <property type="entry name" value="P-loop containing nucleotide triphosphate hydrolases"/>
    <property type="match status" value="1"/>
</dbReference>
<dbReference type="Gene3D" id="3.40.50.10140">
    <property type="entry name" value="Toll/interleukin-1 receptor homology (TIR) domain"/>
    <property type="match status" value="1"/>
</dbReference>
<dbReference type="SUPFAM" id="SSF52058">
    <property type="entry name" value="L domain-like"/>
    <property type="match status" value="1"/>
</dbReference>
<dbReference type="InterPro" id="IPR058192">
    <property type="entry name" value="WHD_ROQ1-like"/>
</dbReference>
<dbReference type="InterPro" id="IPR001611">
    <property type="entry name" value="Leu-rich_rpt"/>
</dbReference>
<dbReference type="SMART" id="SM00255">
    <property type="entry name" value="TIR"/>
    <property type="match status" value="1"/>
</dbReference>
<dbReference type="InterPro" id="IPR042197">
    <property type="entry name" value="Apaf_helical"/>
</dbReference>
<proteinExistence type="predicted"/>
<dbReference type="InterPro" id="IPR000157">
    <property type="entry name" value="TIR_dom"/>
</dbReference>
<dbReference type="PANTHER" id="PTHR11017:SF527">
    <property type="entry name" value="TMV RESISTANCE PROTEIN N-LIKE"/>
    <property type="match status" value="1"/>
</dbReference>
<evidence type="ECO:0000256" key="4">
    <source>
        <dbReference type="ARBA" id="ARBA00022801"/>
    </source>
</evidence>
<evidence type="ECO:0000256" key="7">
    <source>
        <dbReference type="SAM" id="MobiDB-lite"/>
    </source>
</evidence>
<dbReference type="InterPro" id="IPR035897">
    <property type="entry name" value="Toll_tir_struct_dom_sf"/>
</dbReference>
<evidence type="ECO:0000256" key="1">
    <source>
        <dbReference type="ARBA" id="ARBA00011982"/>
    </source>
</evidence>
<dbReference type="PANTHER" id="PTHR11017">
    <property type="entry name" value="LEUCINE-RICH REPEAT-CONTAINING PROTEIN"/>
    <property type="match status" value="1"/>
</dbReference>
<keyword evidence="5" id="KW-0520">NAD</keyword>
<keyword evidence="2" id="KW-0433">Leucine-rich repeat</keyword>
<evidence type="ECO:0000259" key="8">
    <source>
        <dbReference type="PROSITE" id="PS50104"/>
    </source>
</evidence>
<dbReference type="Proteomes" id="UP001652623">
    <property type="component" value="Chromosome 4"/>
</dbReference>
<feature type="domain" description="TIR" evidence="8">
    <location>
        <begin position="22"/>
        <end position="185"/>
    </location>
</feature>
<dbReference type="GeneID" id="125421918"/>
<comment type="catalytic activity">
    <reaction evidence="6">
        <text>NAD(+) + H2O = ADP-D-ribose + nicotinamide + H(+)</text>
        <dbReference type="Rhea" id="RHEA:16301"/>
        <dbReference type="ChEBI" id="CHEBI:15377"/>
        <dbReference type="ChEBI" id="CHEBI:15378"/>
        <dbReference type="ChEBI" id="CHEBI:17154"/>
        <dbReference type="ChEBI" id="CHEBI:57540"/>
        <dbReference type="ChEBI" id="CHEBI:57967"/>
        <dbReference type="EC" id="3.2.2.6"/>
    </reaction>
    <physiologicalReaction direction="left-to-right" evidence="6">
        <dbReference type="Rhea" id="RHEA:16302"/>
    </physiologicalReaction>
</comment>